<keyword evidence="1" id="KW-1185">Reference proteome</keyword>
<name>A0A5S6QTE8_TRIMR</name>
<evidence type="ECO:0000313" key="1">
    <source>
        <dbReference type="Proteomes" id="UP000046395"/>
    </source>
</evidence>
<dbReference type="AlphaFoldDB" id="A0A5S6QTE8"/>
<evidence type="ECO:0000313" key="2">
    <source>
        <dbReference type="WBParaSite" id="TMUE_2000010515.1"/>
    </source>
</evidence>
<proteinExistence type="predicted"/>
<dbReference type="Proteomes" id="UP000046395">
    <property type="component" value="Unassembled WGS sequence"/>
</dbReference>
<reference evidence="2" key="1">
    <citation type="submission" date="2019-12" db="UniProtKB">
        <authorList>
            <consortium name="WormBaseParasite"/>
        </authorList>
    </citation>
    <scope>IDENTIFICATION</scope>
</reference>
<organism evidence="1 2">
    <name type="scientific">Trichuris muris</name>
    <name type="common">Mouse whipworm</name>
    <dbReference type="NCBI Taxonomy" id="70415"/>
    <lineage>
        <taxon>Eukaryota</taxon>
        <taxon>Metazoa</taxon>
        <taxon>Ecdysozoa</taxon>
        <taxon>Nematoda</taxon>
        <taxon>Enoplea</taxon>
        <taxon>Dorylaimia</taxon>
        <taxon>Trichinellida</taxon>
        <taxon>Trichuridae</taxon>
        <taxon>Trichuris</taxon>
    </lineage>
</organism>
<protein>
    <submittedName>
        <fullName evidence="2">Uncharacterized protein</fullName>
    </submittedName>
</protein>
<sequence>MDIRCRSRWKRNVWHNGNVYMGKGLLILVQENELLKSILRVKIYCIEKTEDVQIVFKTFRVKTSDGKKKKTLYKITEYIMKGKKKIQVRVQCDEKLEEETCENEPWNYHIGNMRFNMGESERASVRESTL</sequence>
<dbReference type="WBParaSite" id="TMUE_2000010515.1">
    <property type="protein sequence ID" value="TMUE_2000010515.1"/>
    <property type="gene ID" value="WBGene00288652"/>
</dbReference>
<accession>A0A5S6QTE8</accession>